<reference evidence="6" key="1">
    <citation type="submission" date="2017-06" db="EMBL/GenBank/DDBJ databases">
        <title>Novel phages from South African skin metaviromes.</title>
        <authorList>
            <person name="van Zyl L.J."/>
            <person name="Abrahams Y."/>
            <person name="Stander E.A."/>
            <person name="Kirby B.M."/>
            <person name="Clavaud C."/>
            <person name="Farcet C."/>
            <person name="Breton L."/>
            <person name="Trindade M.I."/>
        </authorList>
    </citation>
    <scope>NUCLEOTIDE SEQUENCE</scope>
</reference>
<evidence type="ECO:0000313" key="1">
    <source>
        <dbReference type="EMBL" id="ASN69793.1"/>
    </source>
</evidence>
<evidence type="ECO:0000313" key="4">
    <source>
        <dbReference type="EMBL" id="ASN70711.1"/>
    </source>
</evidence>
<dbReference type="EMBL" id="MF417898">
    <property type="protein sequence ID" value="ASN69886.1"/>
    <property type="molecule type" value="Genomic_DNA"/>
</dbReference>
<organism evidence="6">
    <name type="scientific">uncultured Caudovirales phage</name>
    <dbReference type="NCBI Taxonomy" id="2100421"/>
    <lineage>
        <taxon>Viruses</taxon>
        <taxon>Duplodnaviria</taxon>
        <taxon>Heunggongvirae</taxon>
        <taxon>Uroviricota</taxon>
        <taxon>Caudoviricetes</taxon>
        <taxon>Peduoviridae</taxon>
        <taxon>Maltschvirus</taxon>
        <taxon>Maltschvirus maltsch</taxon>
    </lineage>
</organism>
<dbReference type="EMBL" id="MF417913">
    <property type="protein sequence ID" value="ASN70818.1"/>
    <property type="molecule type" value="Genomic_DNA"/>
</dbReference>
<evidence type="ECO:0000313" key="9">
    <source>
        <dbReference type="EMBL" id="ASN70956.1"/>
    </source>
</evidence>
<dbReference type="EMBL" id="MF417896">
    <property type="protein sequence ID" value="ASN69793.1"/>
    <property type="molecule type" value="Genomic_DNA"/>
</dbReference>
<gene>
    <name evidence="5" type="ORF">10AX4_45</name>
    <name evidence="11" type="ORF">10F8_31</name>
    <name evidence="3" type="ORF">2AX5_27</name>
    <name evidence="1" type="ORF">3S18_25</name>
    <name evidence="2" type="ORF">7AX6_17</name>
    <name evidence="10" type="ORF">7F17_23</name>
    <name evidence="9" type="ORF">7S13_15</name>
    <name evidence="8" type="ORF">8AX8_48</name>
    <name evidence="12" type="ORF">8F9_28</name>
    <name evidence="7" type="ORF">8S2_40</name>
    <name evidence="4" type="ORF">9AX3_28</name>
    <name evidence="6" type="ORF">9S2_32</name>
</gene>
<evidence type="ECO:0000313" key="7">
    <source>
        <dbReference type="EMBL" id="ASN70876.1"/>
    </source>
</evidence>
<sequence length="86" mass="9656">MLALVEQRVDWFTVITGLSRAGYSPQSIADAIGVARTTLLGWKQGAEPRYTEGERLVLFWSQATGWDRSKLPMVAVGDWWAYHSKA</sequence>
<evidence type="ECO:0000313" key="5">
    <source>
        <dbReference type="EMBL" id="ASN70781.1"/>
    </source>
</evidence>
<evidence type="ECO:0000313" key="11">
    <source>
        <dbReference type="EMBL" id="ASN71175.1"/>
    </source>
</evidence>
<dbReference type="EMBL" id="MF417912">
    <property type="protein sequence ID" value="ASN70781.1"/>
    <property type="molecule type" value="Genomic_DNA"/>
</dbReference>
<evidence type="ECO:0000313" key="12">
    <source>
        <dbReference type="EMBL" id="ASN72714.1"/>
    </source>
</evidence>
<dbReference type="EMBL" id="MF417911">
    <property type="protein sequence ID" value="ASN70711.1"/>
    <property type="molecule type" value="Genomic_DNA"/>
</dbReference>
<evidence type="ECO:0000313" key="2">
    <source>
        <dbReference type="EMBL" id="ASN69886.1"/>
    </source>
</evidence>
<evidence type="ECO:0000313" key="3">
    <source>
        <dbReference type="EMBL" id="ASN70657.1"/>
    </source>
</evidence>
<dbReference type="EMBL" id="MF417914">
    <property type="protein sequence ID" value="ASN70876.1"/>
    <property type="molecule type" value="Genomic_DNA"/>
</dbReference>
<dbReference type="EMBL" id="MF417920">
    <property type="protein sequence ID" value="ASN71175.1"/>
    <property type="molecule type" value="Genomic_DNA"/>
</dbReference>
<protein>
    <submittedName>
        <fullName evidence="6">Uncharacterized protein</fullName>
    </submittedName>
</protein>
<dbReference type="EMBL" id="MF417910">
    <property type="protein sequence ID" value="ASN70657.1"/>
    <property type="molecule type" value="Genomic_DNA"/>
</dbReference>
<evidence type="ECO:0000313" key="8">
    <source>
        <dbReference type="EMBL" id="ASN70936.1"/>
    </source>
</evidence>
<dbReference type="EMBL" id="MF417915">
    <property type="protein sequence ID" value="ASN70936.1"/>
    <property type="molecule type" value="Genomic_DNA"/>
</dbReference>
<proteinExistence type="predicted"/>
<dbReference type="EMBL" id="MF417968">
    <property type="protein sequence ID" value="ASN72714.1"/>
    <property type="molecule type" value="Genomic_DNA"/>
</dbReference>
<dbReference type="EMBL" id="MF417916">
    <property type="protein sequence ID" value="ASN70956.1"/>
    <property type="molecule type" value="Genomic_DNA"/>
</dbReference>
<evidence type="ECO:0000313" key="6">
    <source>
        <dbReference type="EMBL" id="ASN70818.1"/>
    </source>
</evidence>
<dbReference type="EMBL" id="MF417918">
    <property type="protein sequence ID" value="ASN71065.1"/>
    <property type="molecule type" value="Genomic_DNA"/>
</dbReference>
<accession>A0A2H4JEE3</accession>
<evidence type="ECO:0000313" key="10">
    <source>
        <dbReference type="EMBL" id="ASN71065.1"/>
    </source>
</evidence>
<name>A0A2H4JEE3_9CAUD</name>